<dbReference type="EMBL" id="PDNZ01000006">
    <property type="protein sequence ID" value="PWW81684.1"/>
    <property type="molecule type" value="Genomic_DNA"/>
</dbReference>
<accession>A0A317T4X9</accession>
<keyword evidence="3" id="KW-1185">Reference proteome</keyword>
<name>A0A317T4X9_9CHLB</name>
<protein>
    <submittedName>
        <fullName evidence="2">Uncharacterized protein</fullName>
    </submittedName>
</protein>
<evidence type="ECO:0000313" key="3">
    <source>
        <dbReference type="Proteomes" id="UP000246278"/>
    </source>
</evidence>
<evidence type="ECO:0000256" key="1">
    <source>
        <dbReference type="SAM" id="MobiDB-lite"/>
    </source>
</evidence>
<reference evidence="3" key="1">
    <citation type="submission" date="2017-10" db="EMBL/GenBank/DDBJ databases">
        <authorList>
            <person name="Gaisin V.A."/>
            <person name="Rysina M.S."/>
            <person name="Grouzdev D.S."/>
        </authorList>
    </citation>
    <scope>NUCLEOTIDE SEQUENCE [LARGE SCALE GENOMIC DNA]</scope>
    <source>
        <strain evidence="3">V1</strain>
    </source>
</reference>
<dbReference type="Proteomes" id="UP000246278">
    <property type="component" value="Unassembled WGS sequence"/>
</dbReference>
<feature type="region of interest" description="Disordered" evidence="1">
    <location>
        <begin position="200"/>
        <end position="220"/>
    </location>
</feature>
<comment type="caution">
    <text evidence="2">The sequence shown here is derived from an EMBL/GenBank/DDBJ whole genome shotgun (WGS) entry which is preliminary data.</text>
</comment>
<evidence type="ECO:0000313" key="2">
    <source>
        <dbReference type="EMBL" id="PWW81684.1"/>
    </source>
</evidence>
<proteinExistence type="predicted"/>
<sequence>MVFRISVGHMKERQIIPFRFTSKISEFDAEMLEDIGSSLQEQRKAILPSENVFKYTHGKKWRTIIAENNDQDDDGQMQTHSSEIQIPVQEVVDNDLGSLVRYRNSIVSGLIKDLMQSIYQAVNDSTEKTGNVIGARSGSFTAEHFVEMLEKIEFGVDRDGNVSLPEIHASPELVKKMLQVLSVQGPEFEKRVQEITQRKSEAALARENDRKSKFPKHGDK</sequence>
<organism evidence="2 3">
    <name type="scientific">Prosthecochloris marina</name>
    <dbReference type="NCBI Taxonomy" id="2017681"/>
    <lineage>
        <taxon>Bacteria</taxon>
        <taxon>Pseudomonadati</taxon>
        <taxon>Chlorobiota</taxon>
        <taxon>Chlorobiia</taxon>
        <taxon>Chlorobiales</taxon>
        <taxon>Chlorobiaceae</taxon>
        <taxon>Prosthecochloris</taxon>
    </lineage>
</organism>
<gene>
    <name evidence="2" type="ORF">CR164_09775</name>
</gene>
<dbReference type="AlphaFoldDB" id="A0A317T4X9"/>